<dbReference type="PANTHER" id="PTHR23253">
    <property type="entry name" value="EUKARYOTIC TRANSLATION INITIATION FACTOR 4 GAMMA"/>
    <property type="match status" value="1"/>
</dbReference>
<evidence type="ECO:0000256" key="7">
    <source>
        <dbReference type="ARBA" id="ARBA00022843"/>
    </source>
</evidence>
<comment type="similarity">
    <text evidence="1">Belongs to the eukaryotic initiation factor 4G family.</text>
</comment>
<dbReference type="PROSITE" id="PS51366">
    <property type="entry name" value="MI"/>
    <property type="match status" value="1"/>
</dbReference>
<dbReference type="InterPro" id="IPR016024">
    <property type="entry name" value="ARM-type_fold"/>
</dbReference>
<organism evidence="17 18">
    <name type="scientific">Acanthoscelides obtectus</name>
    <name type="common">Bean weevil</name>
    <name type="synonym">Bruchus obtectus</name>
    <dbReference type="NCBI Taxonomy" id="200917"/>
    <lineage>
        <taxon>Eukaryota</taxon>
        <taxon>Metazoa</taxon>
        <taxon>Ecdysozoa</taxon>
        <taxon>Arthropoda</taxon>
        <taxon>Hexapoda</taxon>
        <taxon>Insecta</taxon>
        <taxon>Pterygota</taxon>
        <taxon>Neoptera</taxon>
        <taxon>Endopterygota</taxon>
        <taxon>Coleoptera</taxon>
        <taxon>Polyphaga</taxon>
        <taxon>Cucujiformia</taxon>
        <taxon>Chrysomeloidea</taxon>
        <taxon>Chrysomelidae</taxon>
        <taxon>Bruchinae</taxon>
        <taxon>Bruchini</taxon>
        <taxon>Acanthoscelides</taxon>
    </lineage>
</organism>
<dbReference type="SMART" id="SM00515">
    <property type="entry name" value="eIF5C"/>
    <property type="match status" value="1"/>
</dbReference>
<comment type="function">
    <text evidence="11">Appears to play a role in the switch from cap-dependent to IRES-mediated translation during mitosis, apoptosis and viral infection. Cleaved by some caspases and viral proteases.</text>
</comment>
<dbReference type="CDD" id="cd11559">
    <property type="entry name" value="W2_eIF4G1_like"/>
    <property type="match status" value="1"/>
</dbReference>
<dbReference type="AlphaFoldDB" id="A0A9P0KFW0"/>
<evidence type="ECO:0000256" key="2">
    <source>
        <dbReference type="ARBA" id="ARBA00022481"/>
    </source>
</evidence>
<dbReference type="SUPFAM" id="SSF48371">
    <property type="entry name" value="ARM repeat"/>
    <property type="match status" value="3"/>
</dbReference>
<evidence type="ECO:0000256" key="12">
    <source>
        <dbReference type="ARBA" id="ARBA00040449"/>
    </source>
</evidence>
<dbReference type="PANTHER" id="PTHR23253:SF9">
    <property type="entry name" value="EUKARYOTIC TRANSLATION INITIATION FACTOR 4 GAMMA 2"/>
    <property type="match status" value="1"/>
</dbReference>
<feature type="region of interest" description="Disordered" evidence="14">
    <location>
        <begin position="441"/>
        <end position="462"/>
    </location>
</feature>
<protein>
    <recommendedName>
        <fullName evidence="12">Eukaryotic translation initiation factor 4 gamma 2</fullName>
    </recommendedName>
</protein>
<evidence type="ECO:0000313" key="18">
    <source>
        <dbReference type="Proteomes" id="UP001152888"/>
    </source>
</evidence>
<dbReference type="GO" id="GO:0006417">
    <property type="term" value="P:regulation of translation"/>
    <property type="evidence" value="ECO:0007669"/>
    <property type="project" value="UniProtKB-KW"/>
</dbReference>
<evidence type="ECO:0000256" key="9">
    <source>
        <dbReference type="ARBA" id="ARBA00022917"/>
    </source>
</evidence>
<comment type="caution">
    <text evidence="17">The sequence shown here is derived from an EMBL/GenBank/DDBJ whole genome shotgun (WGS) entry which is preliminary data.</text>
</comment>
<feature type="domain" description="MI" evidence="16">
    <location>
        <begin position="462"/>
        <end position="586"/>
    </location>
</feature>
<dbReference type="SMART" id="SM00543">
    <property type="entry name" value="MIF4G"/>
    <property type="match status" value="1"/>
</dbReference>
<comment type="subunit">
    <text evidence="13">Interacts with the serine/threonine protein kinases MKNK1 and MKNK2. Binds EIF4A and EIF3. Interacts with MIF4GD. Interacts with DAZAP2.</text>
</comment>
<keyword evidence="4" id="KW-1017">Isopeptide bond</keyword>
<feature type="region of interest" description="Disordered" evidence="14">
    <location>
        <begin position="317"/>
        <end position="373"/>
    </location>
</feature>
<keyword evidence="9" id="KW-0648">Protein biosynthesis</keyword>
<dbReference type="OrthoDB" id="514777at2759"/>
<feature type="compositionally biased region" description="Basic and acidic residues" evidence="14">
    <location>
        <begin position="445"/>
        <end position="462"/>
    </location>
</feature>
<evidence type="ECO:0000256" key="3">
    <source>
        <dbReference type="ARBA" id="ARBA00022491"/>
    </source>
</evidence>
<evidence type="ECO:0000256" key="11">
    <source>
        <dbReference type="ARBA" id="ARBA00037759"/>
    </source>
</evidence>
<evidence type="ECO:0000256" key="5">
    <source>
        <dbReference type="ARBA" id="ARBA00022540"/>
    </source>
</evidence>
<dbReference type="FunFam" id="1.25.40.180:FF:000007">
    <property type="entry name" value="Eukaryotic translation initiation factor 4 gamma 2"/>
    <property type="match status" value="1"/>
</dbReference>
<keyword evidence="5" id="KW-0396">Initiation factor</keyword>
<gene>
    <name evidence="17" type="ORF">ACAOBT_LOCUS9027</name>
</gene>
<proteinExistence type="inferred from homology"/>
<evidence type="ECO:0000256" key="1">
    <source>
        <dbReference type="ARBA" id="ARBA00005775"/>
    </source>
</evidence>
<keyword evidence="3" id="KW-0678">Repressor</keyword>
<feature type="region of interest" description="Disordered" evidence="14">
    <location>
        <begin position="255"/>
        <end position="291"/>
    </location>
</feature>
<dbReference type="EMBL" id="CAKOFQ010006776">
    <property type="protein sequence ID" value="CAH1970639.1"/>
    <property type="molecule type" value="Genomic_DNA"/>
</dbReference>
<feature type="compositionally biased region" description="Basic and acidic residues" evidence="14">
    <location>
        <begin position="270"/>
        <end position="288"/>
    </location>
</feature>
<evidence type="ECO:0000256" key="14">
    <source>
        <dbReference type="SAM" id="MobiDB-lite"/>
    </source>
</evidence>
<keyword evidence="10" id="KW-0007">Acetylation</keyword>
<evidence type="ECO:0000256" key="4">
    <source>
        <dbReference type="ARBA" id="ARBA00022499"/>
    </source>
</evidence>
<dbReference type="Proteomes" id="UP001152888">
    <property type="component" value="Unassembled WGS sequence"/>
</dbReference>
<keyword evidence="2" id="KW-0488">Methylation</keyword>
<dbReference type="InterPro" id="IPR003307">
    <property type="entry name" value="W2_domain"/>
</dbReference>
<reference evidence="17" key="1">
    <citation type="submission" date="2022-03" db="EMBL/GenBank/DDBJ databases">
        <authorList>
            <person name="Sayadi A."/>
        </authorList>
    </citation>
    <scope>NUCLEOTIDE SEQUENCE</scope>
</reference>
<evidence type="ECO:0000256" key="13">
    <source>
        <dbReference type="ARBA" id="ARBA00046720"/>
    </source>
</evidence>
<dbReference type="Pfam" id="PF02020">
    <property type="entry name" value="W2"/>
    <property type="match status" value="1"/>
</dbReference>
<evidence type="ECO:0000256" key="6">
    <source>
        <dbReference type="ARBA" id="ARBA00022553"/>
    </source>
</evidence>
<evidence type="ECO:0000259" key="16">
    <source>
        <dbReference type="PROSITE" id="PS51366"/>
    </source>
</evidence>
<evidence type="ECO:0000313" key="17">
    <source>
        <dbReference type="EMBL" id="CAH1970639.1"/>
    </source>
</evidence>
<keyword evidence="8" id="KW-0810">Translation regulation</keyword>
<accession>A0A9P0KFW0</accession>
<name>A0A9P0KFW0_ACAOB</name>
<dbReference type="GO" id="GO:0003729">
    <property type="term" value="F:mRNA binding"/>
    <property type="evidence" value="ECO:0007669"/>
    <property type="project" value="TreeGrafter"/>
</dbReference>
<evidence type="ECO:0000256" key="8">
    <source>
        <dbReference type="ARBA" id="ARBA00022845"/>
    </source>
</evidence>
<evidence type="ECO:0000256" key="10">
    <source>
        <dbReference type="ARBA" id="ARBA00022990"/>
    </source>
</evidence>
<dbReference type="InterPro" id="IPR003890">
    <property type="entry name" value="MIF4G-like_typ-3"/>
</dbReference>
<feature type="domain" description="W2" evidence="15">
    <location>
        <begin position="632"/>
        <end position="818"/>
    </location>
</feature>
<keyword evidence="6" id="KW-0597">Phosphoprotein</keyword>
<keyword evidence="18" id="KW-1185">Reference proteome</keyword>
<dbReference type="Gene3D" id="1.25.40.180">
    <property type="match status" value="3"/>
</dbReference>
<dbReference type="GO" id="GO:0016281">
    <property type="term" value="C:eukaryotic translation initiation factor 4F complex"/>
    <property type="evidence" value="ECO:0007669"/>
    <property type="project" value="TreeGrafter"/>
</dbReference>
<keyword evidence="7" id="KW-0832">Ubl conjugation</keyword>
<sequence>MVFRKVRGILNKLTPEKFKKLSDDLLRIDLQSTVILKGVIILIFEKALDEPKYSSMYAQLCKRLSEEAPNFEPPDQACTFRVLLLNKCKVEFDNRAAAVEFNGTEAGSEEEEERRQAAKRKMLGNIKFIGELGKLEILSESILHRCIHELLVKRGDDPSEDLECLCQIMRTCGRVLDTNKGKNLMNQYFGRMKSLAENQELQPRIRFMLKDVIDLRSDGWVPRKAAVVEGPVPIGQLRPSQDELLMMGGQGGSAYRNMSRGGRGHGGGSGDRDGRDRDDRGGVNELFRHPMKTRGGLDDMLMGINLAPTTPTLIPTTPFGHNGFAGQRDGSFRGHNNQRSGYNNYNNNQRGQYKHNQNNSQYNQSNKEVAPRFKKNNLIVSKDEMEEVELRPNSMLITKASSLKANNMNNNRMIEPHHATYTTSAPLKTPPTAMLKEPLPIKQVPAEKPKQSKKDKGPSKEEVLKKFNSLIEEYWKGEVDLKQAINSYKEHKVPDKFAKEVILSGLSVALDKSDIEQEKLIKLLSNLKEDNLVNGGIVQDAFKSLCHLVDERENEIDKVTVSASVLFATAICEHLVPISDVAALTENGAHYPLFLLVLQHIHKKRGKSELSEIFNKSKINLIAQLPEADKTKERLSEILEERELTFLYPLLRIQADLAKQLQADPNPQSFYKWIKENLEPSNFNDPGFINALMTVLLKYITQESSNGCGSDEKALAEKETSLLKRYQPVLHAFLRDKSSLQLVAVYSLQMHFHALAFPRGHLLRWFVMLYDMEIVDEEAFLNWKEDVTDAYPGKGQALFQVNQWLTWLQEAESEEEEGDD</sequence>
<feature type="compositionally biased region" description="Low complexity" evidence="14">
    <location>
        <begin position="337"/>
        <end position="367"/>
    </location>
</feature>
<dbReference type="GO" id="GO:0003743">
    <property type="term" value="F:translation initiation factor activity"/>
    <property type="evidence" value="ECO:0007669"/>
    <property type="project" value="UniProtKB-KW"/>
</dbReference>
<dbReference type="PROSITE" id="PS51363">
    <property type="entry name" value="W2"/>
    <property type="match status" value="1"/>
</dbReference>
<evidence type="ECO:0000259" key="15">
    <source>
        <dbReference type="PROSITE" id="PS51363"/>
    </source>
</evidence>
<dbReference type="Pfam" id="PF02854">
    <property type="entry name" value="MIF4G"/>
    <property type="match status" value="1"/>
</dbReference>
<dbReference type="InterPro" id="IPR003891">
    <property type="entry name" value="Initiation_fac_eIF4g_MI"/>
</dbReference>
<dbReference type="FunFam" id="1.25.40.180:FF:000061">
    <property type="entry name" value="Eukaryotic translation initiation factor 4 gamma 2"/>
    <property type="match status" value="1"/>
</dbReference>